<dbReference type="InterPro" id="IPR058637">
    <property type="entry name" value="YknX-like_C"/>
</dbReference>
<keyword evidence="2" id="KW-0812">Transmembrane</keyword>
<proteinExistence type="predicted"/>
<reference evidence="5" key="1">
    <citation type="journal article" date="2019" name="Int. J. Syst. Evol. Microbiol.">
        <title>The Global Catalogue of Microorganisms (GCM) 10K type strain sequencing project: providing services to taxonomists for standard genome sequencing and annotation.</title>
        <authorList>
            <consortium name="The Broad Institute Genomics Platform"/>
            <consortium name="The Broad Institute Genome Sequencing Center for Infectious Disease"/>
            <person name="Wu L."/>
            <person name="Ma J."/>
        </authorList>
    </citation>
    <scope>NUCLEOTIDE SEQUENCE [LARGE SCALE GENOMIC DNA]</scope>
    <source>
        <strain evidence="5">NBRC 109341</strain>
    </source>
</reference>
<protein>
    <submittedName>
        <fullName evidence="4">RND transporter</fullName>
    </submittedName>
</protein>
<evidence type="ECO:0000259" key="3">
    <source>
        <dbReference type="Pfam" id="PF25989"/>
    </source>
</evidence>
<dbReference type="PANTHER" id="PTHR30469">
    <property type="entry name" value="MULTIDRUG RESISTANCE PROTEIN MDTA"/>
    <property type="match status" value="1"/>
</dbReference>
<feature type="transmembrane region" description="Helical" evidence="2">
    <location>
        <begin position="12"/>
        <end position="31"/>
    </location>
</feature>
<dbReference type="Gene3D" id="2.40.420.20">
    <property type="match status" value="1"/>
</dbReference>
<comment type="caution">
    <text evidence="4">The sequence shown here is derived from an EMBL/GenBank/DDBJ whole genome shotgun (WGS) entry which is preliminary data.</text>
</comment>
<dbReference type="Pfam" id="PF25989">
    <property type="entry name" value="YknX_C"/>
    <property type="match status" value="1"/>
</dbReference>
<organism evidence="4 5">
    <name type="scientific">Hydrogenophaga electricum</name>
    <dbReference type="NCBI Taxonomy" id="1230953"/>
    <lineage>
        <taxon>Bacteria</taxon>
        <taxon>Pseudomonadati</taxon>
        <taxon>Pseudomonadota</taxon>
        <taxon>Betaproteobacteria</taxon>
        <taxon>Burkholderiales</taxon>
        <taxon>Comamonadaceae</taxon>
        <taxon>Hydrogenophaga</taxon>
    </lineage>
</organism>
<evidence type="ECO:0000313" key="5">
    <source>
        <dbReference type="Proteomes" id="UP001156903"/>
    </source>
</evidence>
<gene>
    <name evidence="4" type="ORF">GCM10007935_22370</name>
</gene>
<keyword evidence="2" id="KW-0472">Membrane</keyword>
<dbReference type="Gene3D" id="1.10.287.470">
    <property type="entry name" value="Helix hairpin bin"/>
    <property type="match status" value="1"/>
</dbReference>
<evidence type="ECO:0000313" key="4">
    <source>
        <dbReference type="EMBL" id="GLS14804.1"/>
    </source>
</evidence>
<name>A0ABQ6C721_9BURK</name>
<keyword evidence="5" id="KW-1185">Reference proteome</keyword>
<dbReference type="Proteomes" id="UP001156903">
    <property type="component" value="Unassembled WGS sequence"/>
</dbReference>
<dbReference type="EMBL" id="BSPB01000016">
    <property type="protein sequence ID" value="GLS14804.1"/>
    <property type="molecule type" value="Genomic_DNA"/>
</dbReference>
<accession>A0ABQ6C721</accession>
<sequence>MTQKTQWKPARRWGVGVAALAAVVVLVWAAYRPRPMDVETATVTEGRFEQVIEEDGQLRLQHRYLITAPTAAQLQRPTLKVGDAVQAGDVVAVLAPAASQLIDPRTRSVLQQRVGSADAAVAAGRANVQRAQAALAQATIDAERSAKLAQDNFIAASARDQSRLAREAAVQALKAAQAEQNAAEHAASEARAALGRAEPSGGGIPGREAGLWSLKSPVSGRVIKLHKDSSEPVQAGAPLLEIGDTGAMEAVIDVLSGDAPRIATGAAVQLATGRNQPPLAGQVVRVDPVAFTKTSALGIEEQRVNITVALNAPAAELQKLGDGFRVDARITVSAQDGALLVPSAALVRQGEGWQVFVLQAGKARARAVSFRDRNADSAWVKEGLKAGETVVLYPGSGMKDGQPVKGKRAA</sequence>
<evidence type="ECO:0000256" key="1">
    <source>
        <dbReference type="SAM" id="MobiDB-lite"/>
    </source>
</evidence>
<dbReference type="Gene3D" id="2.40.50.100">
    <property type="match status" value="1"/>
</dbReference>
<feature type="compositionally biased region" description="Low complexity" evidence="1">
    <location>
        <begin position="181"/>
        <end position="198"/>
    </location>
</feature>
<keyword evidence="2" id="KW-1133">Transmembrane helix</keyword>
<dbReference type="RefSeq" id="WP_284307868.1">
    <property type="nucleotide sequence ID" value="NZ_BSPB01000016.1"/>
</dbReference>
<evidence type="ECO:0000256" key="2">
    <source>
        <dbReference type="SAM" id="Phobius"/>
    </source>
</evidence>
<feature type="region of interest" description="Disordered" evidence="1">
    <location>
        <begin position="181"/>
        <end position="209"/>
    </location>
</feature>
<dbReference type="Gene3D" id="2.40.30.170">
    <property type="match status" value="1"/>
</dbReference>
<dbReference type="PANTHER" id="PTHR30469:SF15">
    <property type="entry name" value="HLYD FAMILY OF SECRETION PROTEINS"/>
    <property type="match status" value="1"/>
</dbReference>
<feature type="domain" description="YknX-like C-terminal permuted SH3-like" evidence="3">
    <location>
        <begin position="339"/>
        <end position="405"/>
    </location>
</feature>